<feature type="chain" id="PRO_5009242028" evidence="1">
    <location>
        <begin position="25"/>
        <end position="172"/>
    </location>
</feature>
<evidence type="ECO:0000256" key="1">
    <source>
        <dbReference type="SAM" id="SignalP"/>
    </source>
</evidence>
<accession>A0A1G7N141</accession>
<keyword evidence="3" id="KW-1185">Reference proteome</keyword>
<sequence>MKKPLLTVLAFGCAMLLARTPAIAQGSQAQTSANQSSQSSTDKDIDLLRKDIRSQKKQLIAANVPLTDAEAQAFWPVYDKYTADLVNVNNDKYQLIKEYAEGYDTITDAQADDWTTRLLKLDSAVTSLRLQYQPAFRKVLPAKKAALYEQIERKAQLLIDVQVAVAIPLAQP</sequence>
<evidence type="ECO:0000313" key="2">
    <source>
        <dbReference type="EMBL" id="SDF67763.1"/>
    </source>
</evidence>
<keyword evidence="1" id="KW-0732">Signal</keyword>
<dbReference type="AlphaFoldDB" id="A0A1G7N141"/>
<proteinExistence type="predicted"/>
<dbReference type="EMBL" id="LT629690">
    <property type="protein sequence ID" value="SDF67763.1"/>
    <property type="molecule type" value="Genomic_DNA"/>
</dbReference>
<organism evidence="2 3">
    <name type="scientific">Terriglobus roseus</name>
    <dbReference type="NCBI Taxonomy" id="392734"/>
    <lineage>
        <taxon>Bacteria</taxon>
        <taxon>Pseudomonadati</taxon>
        <taxon>Acidobacteriota</taxon>
        <taxon>Terriglobia</taxon>
        <taxon>Terriglobales</taxon>
        <taxon>Acidobacteriaceae</taxon>
        <taxon>Terriglobus</taxon>
    </lineage>
</organism>
<reference evidence="2 3" key="1">
    <citation type="submission" date="2016-10" db="EMBL/GenBank/DDBJ databases">
        <authorList>
            <person name="de Groot N.N."/>
        </authorList>
    </citation>
    <scope>NUCLEOTIDE SEQUENCE [LARGE SCALE GENOMIC DNA]</scope>
    <source>
        <strain evidence="2 3">GAS232</strain>
    </source>
</reference>
<gene>
    <name evidence="2" type="ORF">SAMN05444167_2975</name>
</gene>
<name>A0A1G7N141_9BACT</name>
<feature type="signal peptide" evidence="1">
    <location>
        <begin position="1"/>
        <end position="24"/>
    </location>
</feature>
<evidence type="ECO:0000313" key="3">
    <source>
        <dbReference type="Proteomes" id="UP000182427"/>
    </source>
</evidence>
<dbReference type="RefSeq" id="WP_231966526.1">
    <property type="nucleotide sequence ID" value="NZ_LT629690.1"/>
</dbReference>
<protein>
    <submittedName>
        <fullName evidence="2">Uncharacterized protein</fullName>
    </submittedName>
</protein>
<dbReference type="Proteomes" id="UP000182427">
    <property type="component" value="Chromosome I"/>
</dbReference>